<name>A0A395HGV9_9EURO</name>
<dbReference type="EMBL" id="KZ824419">
    <property type="protein sequence ID" value="RAL06208.1"/>
    <property type="molecule type" value="Genomic_DNA"/>
</dbReference>
<proteinExistence type="predicted"/>
<gene>
    <name evidence="2" type="ORF">BO80DRAFT_343766</name>
</gene>
<dbReference type="AlphaFoldDB" id="A0A395HGV9"/>
<dbReference type="RefSeq" id="XP_025580535.1">
    <property type="nucleotide sequence ID" value="XM_025715245.1"/>
</dbReference>
<feature type="transmembrane region" description="Helical" evidence="1">
    <location>
        <begin position="7"/>
        <end position="25"/>
    </location>
</feature>
<organism evidence="2 3">
    <name type="scientific">Aspergillus ibericus CBS 121593</name>
    <dbReference type="NCBI Taxonomy" id="1448316"/>
    <lineage>
        <taxon>Eukaryota</taxon>
        <taxon>Fungi</taxon>
        <taxon>Dikarya</taxon>
        <taxon>Ascomycota</taxon>
        <taxon>Pezizomycotina</taxon>
        <taxon>Eurotiomycetes</taxon>
        <taxon>Eurotiomycetidae</taxon>
        <taxon>Eurotiales</taxon>
        <taxon>Aspergillaceae</taxon>
        <taxon>Aspergillus</taxon>
        <taxon>Aspergillus subgen. Circumdati</taxon>
    </lineage>
</organism>
<protein>
    <submittedName>
        <fullName evidence="2">Uncharacterized protein</fullName>
    </submittedName>
</protein>
<evidence type="ECO:0000313" key="3">
    <source>
        <dbReference type="Proteomes" id="UP000249402"/>
    </source>
</evidence>
<dbReference type="OrthoDB" id="5920460at2759"/>
<dbReference type="GeneID" id="37220110"/>
<reference evidence="2 3" key="1">
    <citation type="submission" date="2018-02" db="EMBL/GenBank/DDBJ databases">
        <title>The genomes of Aspergillus section Nigri reveals drivers in fungal speciation.</title>
        <authorList>
            <consortium name="DOE Joint Genome Institute"/>
            <person name="Vesth T.C."/>
            <person name="Nybo J."/>
            <person name="Theobald S."/>
            <person name="Brandl J."/>
            <person name="Frisvad J.C."/>
            <person name="Nielsen K.F."/>
            <person name="Lyhne E.K."/>
            <person name="Kogle M.E."/>
            <person name="Kuo A."/>
            <person name="Riley R."/>
            <person name="Clum A."/>
            <person name="Nolan M."/>
            <person name="Lipzen A."/>
            <person name="Salamov A."/>
            <person name="Henrissat B."/>
            <person name="Wiebenga A."/>
            <person name="De vries R.P."/>
            <person name="Grigoriev I.V."/>
            <person name="Mortensen U.H."/>
            <person name="Andersen M.R."/>
            <person name="Baker S.E."/>
        </authorList>
    </citation>
    <scope>NUCLEOTIDE SEQUENCE [LARGE SCALE GENOMIC DNA]</scope>
    <source>
        <strain evidence="2 3">CBS 121593</strain>
    </source>
</reference>
<accession>A0A395HGV9</accession>
<feature type="non-terminal residue" evidence="2">
    <location>
        <position position="1"/>
    </location>
</feature>
<dbReference type="Proteomes" id="UP000249402">
    <property type="component" value="Unassembled WGS sequence"/>
</dbReference>
<keyword evidence="1" id="KW-0472">Membrane</keyword>
<keyword evidence="3" id="KW-1185">Reference proteome</keyword>
<keyword evidence="1" id="KW-1133">Transmembrane helix</keyword>
<evidence type="ECO:0000256" key="1">
    <source>
        <dbReference type="SAM" id="Phobius"/>
    </source>
</evidence>
<sequence length="58" mass="7520">YNYFKYIIILFRLINALVIFQNYIYIIFYRFLNNFYIIYLDNIFIFLLDRKSYIKYIY</sequence>
<evidence type="ECO:0000313" key="2">
    <source>
        <dbReference type="EMBL" id="RAL06208.1"/>
    </source>
</evidence>
<dbReference type="VEuPathDB" id="FungiDB:BO80DRAFT_343766"/>
<keyword evidence="1" id="KW-0812">Transmembrane</keyword>